<dbReference type="AlphaFoldDB" id="A0A1X2GHC9"/>
<feature type="compositionally biased region" description="Low complexity" evidence="6">
    <location>
        <begin position="142"/>
        <end position="151"/>
    </location>
</feature>
<evidence type="ECO:0000313" key="9">
    <source>
        <dbReference type="Proteomes" id="UP000242146"/>
    </source>
</evidence>
<accession>A0A1X2GHC9</accession>
<evidence type="ECO:0000256" key="3">
    <source>
        <dbReference type="ARBA" id="ARBA00023110"/>
    </source>
</evidence>
<feature type="compositionally biased region" description="Acidic residues" evidence="6">
    <location>
        <begin position="131"/>
        <end position="141"/>
    </location>
</feature>
<evidence type="ECO:0000313" key="8">
    <source>
        <dbReference type="EMBL" id="ORX53955.1"/>
    </source>
</evidence>
<dbReference type="InterPro" id="IPR046357">
    <property type="entry name" value="PPIase_dom_sf"/>
</dbReference>
<dbReference type="InterPro" id="IPR001179">
    <property type="entry name" value="PPIase_FKBP_dom"/>
</dbReference>
<dbReference type="GO" id="GO:0005730">
    <property type="term" value="C:nucleolus"/>
    <property type="evidence" value="ECO:0007669"/>
    <property type="project" value="TreeGrafter"/>
</dbReference>
<dbReference type="Proteomes" id="UP000242146">
    <property type="component" value="Unassembled WGS sequence"/>
</dbReference>
<proteinExistence type="predicted"/>
<sequence>MTPPLQAFWGVQLKPGFTYRHCVAVPFRVAMVVLDEHVQSTKRSTIWARVDDQPFVACNLIPGKIEQQVVDISFAEGETIELWTSGDTTVHLTGYYRYEIPPSIDKSDLTGANDSQPSMNIPRKRPLDDNASGDEELDELISDSSISITTSPAVEPPRATPVKKQKTSPSPAPTSTASPSSSSRTTDLAQRTKGRIILPNGLEVQDKQIGKGFAARPGDICHIWYTLKLAGGKVVDRHFRGAPFSFKVGAGKVVKGLDLGITGMKKSGHREIKIPPSLGYGGRNLPDIPKNSTLIYTVTLVDLIRK</sequence>
<dbReference type="OrthoDB" id="1902587at2759"/>
<evidence type="ECO:0000259" key="7">
    <source>
        <dbReference type="PROSITE" id="PS50059"/>
    </source>
</evidence>
<dbReference type="SUPFAM" id="SSF54534">
    <property type="entry name" value="FKBP-like"/>
    <property type="match status" value="1"/>
</dbReference>
<dbReference type="InterPro" id="IPR041232">
    <property type="entry name" value="NPL"/>
</dbReference>
<comment type="caution">
    <text evidence="8">The sequence shown here is derived from an EMBL/GenBank/DDBJ whole genome shotgun (WGS) entry which is preliminary data.</text>
</comment>
<dbReference type="Gene3D" id="2.60.120.340">
    <property type="entry name" value="Nucleoplasmin core domain"/>
    <property type="match status" value="1"/>
</dbReference>
<keyword evidence="4 5" id="KW-0413">Isomerase</keyword>
<gene>
    <name evidence="8" type="ORF">DM01DRAFT_1407487</name>
</gene>
<evidence type="ECO:0000256" key="5">
    <source>
        <dbReference type="PROSITE-ProRule" id="PRU00277"/>
    </source>
</evidence>
<feature type="compositionally biased region" description="Low complexity" evidence="6">
    <location>
        <begin position="167"/>
        <end position="186"/>
    </location>
</feature>
<feature type="domain" description="PPIase FKBP-type" evidence="7">
    <location>
        <begin position="218"/>
        <end position="304"/>
    </location>
</feature>
<organism evidence="8 9">
    <name type="scientific">Hesseltinella vesiculosa</name>
    <dbReference type="NCBI Taxonomy" id="101127"/>
    <lineage>
        <taxon>Eukaryota</taxon>
        <taxon>Fungi</taxon>
        <taxon>Fungi incertae sedis</taxon>
        <taxon>Mucoromycota</taxon>
        <taxon>Mucoromycotina</taxon>
        <taxon>Mucoromycetes</taxon>
        <taxon>Mucorales</taxon>
        <taxon>Cunninghamellaceae</taxon>
        <taxon>Hesseltinella</taxon>
    </lineage>
</organism>
<dbReference type="Gene3D" id="3.10.50.40">
    <property type="match status" value="1"/>
</dbReference>
<dbReference type="Pfam" id="PF00254">
    <property type="entry name" value="FKBP_C"/>
    <property type="match status" value="1"/>
</dbReference>
<dbReference type="EC" id="5.2.1.8" evidence="2 5"/>
<dbReference type="PANTHER" id="PTHR43811">
    <property type="entry name" value="FKBP-TYPE PEPTIDYL-PROLYL CIS-TRANS ISOMERASE FKPA"/>
    <property type="match status" value="1"/>
</dbReference>
<protein>
    <recommendedName>
        <fullName evidence="2 5">peptidylprolyl isomerase</fullName>
        <ecNumber evidence="2 5">5.2.1.8</ecNumber>
    </recommendedName>
</protein>
<dbReference type="PROSITE" id="PS50059">
    <property type="entry name" value="FKBP_PPIASE"/>
    <property type="match status" value="1"/>
</dbReference>
<evidence type="ECO:0000256" key="4">
    <source>
        <dbReference type="ARBA" id="ARBA00023235"/>
    </source>
</evidence>
<keyword evidence="9" id="KW-1185">Reference proteome</keyword>
<reference evidence="8 9" key="1">
    <citation type="submission" date="2016-07" db="EMBL/GenBank/DDBJ databases">
        <title>Pervasive Adenine N6-methylation of Active Genes in Fungi.</title>
        <authorList>
            <consortium name="DOE Joint Genome Institute"/>
            <person name="Mondo S.J."/>
            <person name="Dannebaum R.O."/>
            <person name="Kuo R.C."/>
            <person name="Labutti K."/>
            <person name="Haridas S."/>
            <person name="Kuo A."/>
            <person name="Salamov A."/>
            <person name="Ahrendt S.R."/>
            <person name="Lipzen A."/>
            <person name="Sullivan W."/>
            <person name="Andreopoulos W.B."/>
            <person name="Clum A."/>
            <person name="Lindquist E."/>
            <person name="Daum C."/>
            <person name="Ramamoorthy G.K."/>
            <person name="Gryganskyi A."/>
            <person name="Culley D."/>
            <person name="Magnuson J.K."/>
            <person name="James T.Y."/>
            <person name="O'Malley M.A."/>
            <person name="Stajich J.E."/>
            <person name="Spatafora J.W."/>
            <person name="Visel A."/>
            <person name="Grigoriev I.V."/>
        </authorList>
    </citation>
    <scope>NUCLEOTIDE SEQUENCE [LARGE SCALE GENOMIC DNA]</scope>
    <source>
        <strain evidence="8 9">NRRL 3301</strain>
    </source>
</reference>
<keyword evidence="3 5" id="KW-0697">Rotamase</keyword>
<dbReference type="GO" id="GO:0000785">
    <property type="term" value="C:chromatin"/>
    <property type="evidence" value="ECO:0007669"/>
    <property type="project" value="TreeGrafter"/>
</dbReference>
<evidence type="ECO:0000256" key="2">
    <source>
        <dbReference type="ARBA" id="ARBA00013194"/>
    </source>
</evidence>
<dbReference type="PANTHER" id="PTHR43811:SF19">
    <property type="entry name" value="39 KDA FK506-BINDING NUCLEAR PROTEIN"/>
    <property type="match status" value="1"/>
</dbReference>
<dbReference type="EMBL" id="MCGT01000014">
    <property type="protein sequence ID" value="ORX53955.1"/>
    <property type="molecule type" value="Genomic_DNA"/>
</dbReference>
<name>A0A1X2GHC9_9FUNG</name>
<evidence type="ECO:0000256" key="1">
    <source>
        <dbReference type="ARBA" id="ARBA00000971"/>
    </source>
</evidence>
<feature type="region of interest" description="Disordered" evidence="6">
    <location>
        <begin position="106"/>
        <end position="194"/>
    </location>
</feature>
<dbReference type="GO" id="GO:0003755">
    <property type="term" value="F:peptidyl-prolyl cis-trans isomerase activity"/>
    <property type="evidence" value="ECO:0007669"/>
    <property type="project" value="UniProtKB-KW"/>
</dbReference>
<feature type="compositionally biased region" description="Polar residues" evidence="6">
    <location>
        <begin position="110"/>
        <end position="119"/>
    </location>
</feature>
<evidence type="ECO:0000256" key="6">
    <source>
        <dbReference type="SAM" id="MobiDB-lite"/>
    </source>
</evidence>
<dbReference type="Pfam" id="PF17800">
    <property type="entry name" value="NPL"/>
    <property type="match status" value="1"/>
</dbReference>
<comment type="catalytic activity">
    <reaction evidence="1 5">
        <text>[protein]-peptidylproline (omega=180) = [protein]-peptidylproline (omega=0)</text>
        <dbReference type="Rhea" id="RHEA:16237"/>
        <dbReference type="Rhea" id="RHEA-COMP:10747"/>
        <dbReference type="Rhea" id="RHEA-COMP:10748"/>
        <dbReference type="ChEBI" id="CHEBI:83833"/>
        <dbReference type="ChEBI" id="CHEBI:83834"/>
        <dbReference type="EC" id="5.2.1.8"/>
    </reaction>
</comment>
<dbReference type="STRING" id="101127.A0A1X2GHC9"/>